<reference evidence="1 2" key="1">
    <citation type="submission" date="2018-11" db="EMBL/GenBank/DDBJ databases">
        <authorList>
            <consortium name="Pathogen Informatics"/>
        </authorList>
    </citation>
    <scope>NUCLEOTIDE SEQUENCE [LARGE SCALE GENOMIC DNA]</scope>
</reference>
<reference evidence="3" key="2">
    <citation type="submission" date="2019-09" db="UniProtKB">
        <authorList>
            <consortium name="WormBaseParasite"/>
        </authorList>
    </citation>
    <scope>IDENTIFICATION</scope>
</reference>
<evidence type="ECO:0000313" key="3">
    <source>
        <dbReference type="WBParaSite" id="HPBE_0002573901-mRNA-1"/>
    </source>
</evidence>
<gene>
    <name evidence="1" type="ORF">HPBE_LOCUS25738</name>
</gene>
<accession>A0A3P8I613</accession>
<accession>A0A183GSR9</accession>
<keyword evidence="2" id="KW-1185">Reference proteome</keyword>
<dbReference type="Proteomes" id="UP000050761">
    <property type="component" value="Unassembled WGS sequence"/>
</dbReference>
<dbReference type="AlphaFoldDB" id="A0A183GSR9"/>
<proteinExistence type="predicted"/>
<protein>
    <submittedName>
        <fullName evidence="3">Lasso peptide</fullName>
    </submittedName>
</protein>
<evidence type="ECO:0000313" key="1">
    <source>
        <dbReference type="EMBL" id="VDP53463.1"/>
    </source>
</evidence>
<evidence type="ECO:0000313" key="2">
    <source>
        <dbReference type="Proteomes" id="UP000050761"/>
    </source>
</evidence>
<organism evidence="2 3">
    <name type="scientific">Heligmosomoides polygyrus</name>
    <name type="common">Parasitic roundworm</name>
    <dbReference type="NCBI Taxonomy" id="6339"/>
    <lineage>
        <taxon>Eukaryota</taxon>
        <taxon>Metazoa</taxon>
        <taxon>Ecdysozoa</taxon>
        <taxon>Nematoda</taxon>
        <taxon>Chromadorea</taxon>
        <taxon>Rhabditida</taxon>
        <taxon>Rhabditina</taxon>
        <taxon>Rhabditomorpha</taxon>
        <taxon>Strongyloidea</taxon>
        <taxon>Heligmosomidae</taxon>
        <taxon>Heligmosomoides</taxon>
    </lineage>
</organism>
<dbReference type="EMBL" id="UZAH01038500">
    <property type="protein sequence ID" value="VDP53463.1"/>
    <property type="molecule type" value="Genomic_DNA"/>
</dbReference>
<name>A0A183GSR9_HELPZ</name>
<dbReference type="WBParaSite" id="HPBE_0002573901-mRNA-1">
    <property type="protein sequence ID" value="HPBE_0002573901-mRNA-1"/>
    <property type="gene ID" value="HPBE_0002573901"/>
</dbReference>
<sequence length="81" mass="8471">MRHHLNTFEALRLESTVTKEQVPEPLEVFGGGMLKPSCGAELGGAVEGVAADGAGALFRFDVTVTSGRALLDPVLGSEPFD</sequence>